<evidence type="ECO:0000313" key="2">
    <source>
        <dbReference type="EMBL" id="CAK8163391.1"/>
    </source>
</evidence>
<organism evidence="2 3">
    <name type="scientific">Candidatus Xenohaliotis californiensis</name>
    <dbReference type="NCBI Taxonomy" id="84677"/>
    <lineage>
        <taxon>Bacteria</taxon>
        <taxon>Pseudomonadati</taxon>
        <taxon>Pseudomonadota</taxon>
        <taxon>Alphaproteobacteria</taxon>
        <taxon>Rickettsiales</taxon>
        <taxon>Anaplasmataceae</taxon>
        <taxon>Candidatus Xenohaliotis</taxon>
    </lineage>
</organism>
<keyword evidence="1" id="KW-1133">Transmembrane helix</keyword>
<keyword evidence="1" id="KW-0472">Membrane</keyword>
<dbReference type="Proteomes" id="UP001314181">
    <property type="component" value="Unassembled WGS sequence"/>
</dbReference>
<dbReference type="EMBL" id="CAWVOK010000028">
    <property type="protein sequence ID" value="CAK8163391.1"/>
    <property type="molecule type" value="Genomic_DNA"/>
</dbReference>
<sequence length="36" mass="3767">MGSMLVGLIFCLVVETVDVLVVGTVVLGVVFIVVFV</sequence>
<keyword evidence="3" id="KW-1185">Reference proteome</keyword>
<keyword evidence="1" id="KW-0812">Transmembrane</keyword>
<comment type="caution">
    <text evidence="2">The sequence shown here is derived from an EMBL/GenBank/DDBJ whole genome shotgun (WGS) entry which is preliminary data.</text>
</comment>
<evidence type="ECO:0000313" key="3">
    <source>
        <dbReference type="Proteomes" id="UP001314181"/>
    </source>
</evidence>
<feature type="transmembrane region" description="Helical" evidence="1">
    <location>
        <begin position="6"/>
        <end position="35"/>
    </location>
</feature>
<protein>
    <submittedName>
        <fullName evidence="2">Uncharacterized protein</fullName>
    </submittedName>
</protein>
<name>A0ABP0EYF1_9RICK</name>
<reference evidence="2 3" key="1">
    <citation type="submission" date="2024-01" db="EMBL/GenBank/DDBJ databases">
        <authorList>
            <person name="Kunselman E."/>
        </authorList>
    </citation>
    <scope>NUCLEOTIDE SEQUENCE [LARGE SCALE GENOMIC DNA]</scope>
    <source>
        <strain evidence="2">2 abalone samples</strain>
    </source>
</reference>
<gene>
    <name evidence="2" type="ORF">CAXC1_350018</name>
</gene>
<accession>A0ABP0EYF1</accession>
<proteinExistence type="predicted"/>
<evidence type="ECO:0000256" key="1">
    <source>
        <dbReference type="SAM" id="Phobius"/>
    </source>
</evidence>